<keyword evidence="4" id="KW-1185">Reference proteome</keyword>
<accession>A0A1S1HL71</accession>
<dbReference type="InterPro" id="IPR050879">
    <property type="entry name" value="Acyltransferase_3"/>
</dbReference>
<evidence type="ECO:0000256" key="1">
    <source>
        <dbReference type="SAM" id="Phobius"/>
    </source>
</evidence>
<dbReference type="GO" id="GO:0000271">
    <property type="term" value="P:polysaccharide biosynthetic process"/>
    <property type="evidence" value="ECO:0007669"/>
    <property type="project" value="TreeGrafter"/>
</dbReference>
<keyword evidence="1" id="KW-0472">Membrane</keyword>
<feature type="transmembrane region" description="Helical" evidence="1">
    <location>
        <begin position="257"/>
        <end position="274"/>
    </location>
</feature>
<organism evidence="3 4">
    <name type="scientific">Edaphosphingomonas haloaromaticamans</name>
    <dbReference type="NCBI Taxonomy" id="653954"/>
    <lineage>
        <taxon>Bacteria</taxon>
        <taxon>Pseudomonadati</taxon>
        <taxon>Pseudomonadota</taxon>
        <taxon>Alphaproteobacteria</taxon>
        <taxon>Sphingomonadales</taxon>
        <taxon>Rhizorhabdaceae</taxon>
        <taxon>Edaphosphingomonas</taxon>
    </lineage>
</organism>
<keyword evidence="1" id="KW-0812">Transmembrane</keyword>
<keyword evidence="3" id="KW-0808">Transferase</keyword>
<name>A0A1S1HL71_9SPHN</name>
<dbReference type="Proteomes" id="UP000179467">
    <property type="component" value="Unassembled WGS sequence"/>
</dbReference>
<dbReference type="Pfam" id="PF01757">
    <property type="entry name" value="Acyl_transf_3"/>
    <property type="match status" value="1"/>
</dbReference>
<protein>
    <submittedName>
        <fullName evidence="3">Acyltransferase family protein</fullName>
    </submittedName>
</protein>
<dbReference type="PANTHER" id="PTHR23028:SF131">
    <property type="entry name" value="BLR2367 PROTEIN"/>
    <property type="match status" value="1"/>
</dbReference>
<feature type="domain" description="Acyltransferase 3" evidence="2">
    <location>
        <begin position="13"/>
        <end position="306"/>
    </location>
</feature>
<keyword evidence="3" id="KW-0012">Acyltransferase</keyword>
<feature type="transmembrane region" description="Helical" evidence="1">
    <location>
        <begin position="86"/>
        <end position="109"/>
    </location>
</feature>
<feature type="transmembrane region" description="Helical" evidence="1">
    <location>
        <begin position="148"/>
        <end position="165"/>
    </location>
</feature>
<dbReference type="RefSeq" id="WP_254684469.1">
    <property type="nucleotide sequence ID" value="NZ_MIPT01000001.1"/>
</dbReference>
<keyword evidence="1" id="KW-1133">Transmembrane helix</keyword>
<comment type="caution">
    <text evidence="3">The sequence shown here is derived from an EMBL/GenBank/DDBJ whole genome shotgun (WGS) entry which is preliminary data.</text>
</comment>
<feature type="transmembrane region" description="Helical" evidence="1">
    <location>
        <begin position="231"/>
        <end position="251"/>
    </location>
</feature>
<dbReference type="PANTHER" id="PTHR23028">
    <property type="entry name" value="ACETYLTRANSFERASE"/>
    <property type="match status" value="1"/>
</dbReference>
<feature type="transmembrane region" description="Helical" evidence="1">
    <location>
        <begin position="345"/>
        <end position="365"/>
    </location>
</feature>
<dbReference type="InterPro" id="IPR002656">
    <property type="entry name" value="Acyl_transf_3_dom"/>
</dbReference>
<evidence type="ECO:0000313" key="4">
    <source>
        <dbReference type="Proteomes" id="UP000179467"/>
    </source>
</evidence>
<sequence>MANASGTAISRFLALDSLRGICASMIVLLHFHTPGIISNSALVKNGSLFVDFFFVLSGFVISASYGDRITNGFSIGKFMGLRMGRIYPLHFFVLMVFLAFEIVFATGVLGQADRQPFQAPNDIPSLLASLFLVQTFIGPDGTGWNGPSWSIAVEMWTYLIFAFVFRWARPILIPLCLVLAALCGIYLFNLTDRYLNVFHDGALARCLFGFSLGVVAFQAHKWIAARKELPAALATMLEIAAIVITVQIVSISGSKPLSLIVPPIFFGVVLLFSLQRGAVAKLLLKPPFLLMGTLSYSIYMIHGFLEYRTVNALGIIEKLSHGRLDLVTTIDGHNQVGGSPLFGDFMSILMLAITIGFAYLSYRWIEHPAQQWSRRKLRQKPAAVPADPVAAVAPVP</sequence>
<feature type="transmembrane region" description="Helical" evidence="1">
    <location>
        <begin position="286"/>
        <end position="305"/>
    </location>
</feature>
<dbReference type="AlphaFoldDB" id="A0A1S1HL71"/>
<feature type="transmembrane region" description="Helical" evidence="1">
    <location>
        <begin position="202"/>
        <end position="219"/>
    </location>
</feature>
<feature type="transmembrane region" description="Helical" evidence="1">
    <location>
        <begin position="172"/>
        <end position="190"/>
    </location>
</feature>
<dbReference type="GO" id="GO:0016747">
    <property type="term" value="F:acyltransferase activity, transferring groups other than amino-acyl groups"/>
    <property type="evidence" value="ECO:0007669"/>
    <property type="project" value="InterPro"/>
</dbReference>
<dbReference type="EMBL" id="MIPT01000001">
    <property type="protein sequence ID" value="OHT21280.1"/>
    <property type="molecule type" value="Genomic_DNA"/>
</dbReference>
<evidence type="ECO:0000259" key="2">
    <source>
        <dbReference type="Pfam" id="PF01757"/>
    </source>
</evidence>
<dbReference type="GO" id="GO:0016020">
    <property type="term" value="C:membrane"/>
    <property type="evidence" value="ECO:0007669"/>
    <property type="project" value="TreeGrafter"/>
</dbReference>
<feature type="transmembrane region" description="Helical" evidence="1">
    <location>
        <begin position="46"/>
        <end position="65"/>
    </location>
</feature>
<evidence type="ECO:0000313" key="3">
    <source>
        <dbReference type="EMBL" id="OHT21280.1"/>
    </source>
</evidence>
<reference evidence="3 4" key="1">
    <citation type="submission" date="2016-09" db="EMBL/GenBank/DDBJ databases">
        <title>Metabolic pathway, cell adaptation mechanisms and a novel monoxygenase revealed through proteogenomic-transcription analysis of a Sphingomonas haloaromaticamans strain degrading the fungicide ortho-phenylphenol.</title>
        <authorList>
            <person name="Perruchon C."/>
            <person name="Papadopoulou E.S."/>
            <person name="Rousidou C."/>
            <person name="Vasileiadis S."/>
            <person name="Tanou G."/>
            <person name="Amoutzias G."/>
            <person name="Molassiotis A."/>
            <person name="Karpouzas D.G."/>
        </authorList>
    </citation>
    <scope>NUCLEOTIDE SEQUENCE [LARGE SCALE GENOMIC DNA]</scope>
    <source>
        <strain evidence="3 4">P3</strain>
    </source>
</reference>
<gene>
    <name evidence="3" type="ORF">BHE75_03286</name>
</gene>
<proteinExistence type="predicted"/>